<reference evidence="2" key="1">
    <citation type="submission" date="2020-03" db="EMBL/GenBank/DDBJ databases">
        <title>Castanea mollissima Vanexum genome sequencing.</title>
        <authorList>
            <person name="Staton M."/>
        </authorList>
    </citation>
    <scope>NUCLEOTIDE SEQUENCE</scope>
    <source>
        <tissue evidence="2">Leaf</tissue>
    </source>
</reference>
<dbReference type="EMBL" id="JRKL02001713">
    <property type="protein sequence ID" value="KAF3962459.1"/>
    <property type="molecule type" value="Genomic_DNA"/>
</dbReference>
<dbReference type="PANTHER" id="PTHR11654">
    <property type="entry name" value="OLIGOPEPTIDE TRANSPORTER-RELATED"/>
    <property type="match status" value="1"/>
</dbReference>
<comment type="caution">
    <text evidence="2">The sequence shown here is derived from an EMBL/GenBank/DDBJ whole genome shotgun (WGS) entry which is preliminary data.</text>
</comment>
<dbReference type="AlphaFoldDB" id="A0A8J4VVE0"/>
<keyword evidence="1" id="KW-1133">Transmembrane helix</keyword>
<gene>
    <name evidence="2" type="ORF">CMV_013025</name>
</gene>
<evidence type="ECO:0000256" key="1">
    <source>
        <dbReference type="SAM" id="Phobius"/>
    </source>
</evidence>
<dbReference type="OrthoDB" id="8904098at2759"/>
<proteinExistence type="predicted"/>
<dbReference type="InterPro" id="IPR036259">
    <property type="entry name" value="MFS_trans_sf"/>
</dbReference>
<dbReference type="Proteomes" id="UP000737018">
    <property type="component" value="Unassembled WGS sequence"/>
</dbReference>
<evidence type="ECO:0000313" key="2">
    <source>
        <dbReference type="EMBL" id="KAF3962459.1"/>
    </source>
</evidence>
<organism evidence="2 3">
    <name type="scientific">Castanea mollissima</name>
    <name type="common">Chinese chestnut</name>
    <dbReference type="NCBI Taxonomy" id="60419"/>
    <lineage>
        <taxon>Eukaryota</taxon>
        <taxon>Viridiplantae</taxon>
        <taxon>Streptophyta</taxon>
        <taxon>Embryophyta</taxon>
        <taxon>Tracheophyta</taxon>
        <taxon>Spermatophyta</taxon>
        <taxon>Magnoliopsida</taxon>
        <taxon>eudicotyledons</taxon>
        <taxon>Gunneridae</taxon>
        <taxon>Pentapetalae</taxon>
        <taxon>rosids</taxon>
        <taxon>fabids</taxon>
        <taxon>Fagales</taxon>
        <taxon>Fagaceae</taxon>
        <taxon>Castanea</taxon>
    </lineage>
</organism>
<feature type="transmembrane region" description="Helical" evidence="1">
    <location>
        <begin position="131"/>
        <end position="151"/>
    </location>
</feature>
<keyword evidence="1" id="KW-0472">Membrane</keyword>
<accession>A0A8J4VVE0</accession>
<dbReference type="Gene3D" id="1.20.1250.20">
    <property type="entry name" value="MFS general substrate transporter like domains"/>
    <property type="match status" value="1"/>
</dbReference>
<protein>
    <recommendedName>
        <fullName evidence="4">Nitrate transporter</fullName>
    </recommendedName>
</protein>
<keyword evidence="3" id="KW-1185">Reference proteome</keyword>
<feature type="transmembrane region" description="Helical" evidence="1">
    <location>
        <begin position="91"/>
        <end position="111"/>
    </location>
</feature>
<keyword evidence="1" id="KW-0812">Transmembrane</keyword>
<name>A0A8J4VVE0_9ROSI</name>
<evidence type="ECO:0000313" key="3">
    <source>
        <dbReference type="Proteomes" id="UP000737018"/>
    </source>
</evidence>
<evidence type="ECO:0008006" key="4">
    <source>
        <dbReference type="Google" id="ProtNLM"/>
    </source>
</evidence>
<sequence>MEKNPKAVTIDEPEINYRGWKSMPFIIGNETFEKLGAIGTLSNLLIYLTTVFNMKSITAANIISIFNGTTNFSTMLGAYLCDSYFGRYKTLGFATIASFMGLLVIQLIATIKKLHPPHCGSVENTCKGPTAGQMAFLISGFGLLIVGAAGIRPVQPQNRIWKEGKEDEILRRGSSLAPRH</sequence>